<evidence type="ECO:0000313" key="9">
    <source>
        <dbReference type="Proteomes" id="UP000030755"/>
    </source>
</evidence>
<gene>
    <name evidence="8" type="ORF">O9G_005314</name>
</gene>
<dbReference type="PANTHER" id="PTHR11254:SF440">
    <property type="entry name" value="E3 UBIQUITIN-PROTEIN LIGASE NEDD-4"/>
    <property type="match status" value="1"/>
</dbReference>
<feature type="domain" description="HECT" evidence="7">
    <location>
        <begin position="120"/>
        <end position="241"/>
    </location>
</feature>
<dbReference type="InterPro" id="IPR050409">
    <property type="entry name" value="E3_ubiq-protein_ligase"/>
</dbReference>
<dbReference type="Pfam" id="PF00632">
    <property type="entry name" value="HECT"/>
    <property type="match status" value="1"/>
</dbReference>
<dbReference type="GO" id="GO:0006511">
    <property type="term" value="P:ubiquitin-dependent protein catabolic process"/>
    <property type="evidence" value="ECO:0007669"/>
    <property type="project" value="TreeGrafter"/>
</dbReference>
<name>A0A075B340_ROZAC</name>
<evidence type="ECO:0000256" key="6">
    <source>
        <dbReference type="PROSITE-ProRule" id="PRU00104"/>
    </source>
</evidence>
<dbReference type="GO" id="GO:0061630">
    <property type="term" value="F:ubiquitin protein ligase activity"/>
    <property type="evidence" value="ECO:0007669"/>
    <property type="project" value="UniProtKB-EC"/>
</dbReference>
<dbReference type="Gene3D" id="3.90.1750.10">
    <property type="entry name" value="Hect, E3 ligase catalytic domains"/>
    <property type="match status" value="1"/>
</dbReference>
<accession>A0A075B340</accession>
<evidence type="ECO:0000259" key="7">
    <source>
        <dbReference type="PROSITE" id="PS50237"/>
    </source>
</evidence>
<keyword evidence="4" id="KW-0808">Transferase</keyword>
<dbReference type="InterPro" id="IPR035983">
    <property type="entry name" value="Hect_E3_ubiquitin_ligase"/>
</dbReference>
<comment type="caution">
    <text evidence="6">Lacks conserved residue(s) required for the propagation of feature annotation.</text>
</comment>
<evidence type="ECO:0000256" key="5">
    <source>
        <dbReference type="ARBA" id="ARBA00022786"/>
    </source>
</evidence>
<dbReference type="STRING" id="988480.A0A075B340"/>
<keyword evidence="9" id="KW-1185">Reference proteome</keyword>
<evidence type="ECO:0000256" key="4">
    <source>
        <dbReference type="ARBA" id="ARBA00022679"/>
    </source>
</evidence>
<reference evidence="8 9" key="1">
    <citation type="journal article" date="2013" name="Curr. Biol.">
        <title>Shared signatures of parasitism and phylogenomics unite Cryptomycota and microsporidia.</title>
        <authorList>
            <person name="James T.Y."/>
            <person name="Pelin A."/>
            <person name="Bonen L."/>
            <person name="Ahrendt S."/>
            <person name="Sain D."/>
            <person name="Corradi N."/>
            <person name="Stajich J.E."/>
        </authorList>
    </citation>
    <scope>NUCLEOTIDE SEQUENCE [LARGE SCALE GENOMIC DNA]</scope>
    <source>
        <strain evidence="8 9">CSF55</strain>
    </source>
</reference>
<dbReference type="GO" id="GO:0005737">
    <property type="term" value="C:cytoplasm"/>
    <property type="evidence" value="ECO:0007669"/>
    <property type="project" value="TreeGrafter"/>
</dbReference>
<protein>
    <recommendedName>
        <fullName evidence="3">HECT-type E3 ubiquitin transferase</fullName>
        <ecNumber evidence="3">2.3.2.26</ecNumber>
    </recommendedName>
</protein>
<dbReference type="SUPFAM" id="SSF56204">
    <property type="entry name" value="Hect, E3 ligase catalytic domain"/>
    <property type="match status" value="1"/>
</dbReference>
<dbReference type="EMBL" id="KE560380">
    <property type="protein sequence ID" value="EPZ37008.1"/>
    <property type="molecule type" value="Genomic_DNA"/>
</dbReference>
<dbReference type="GO" id="GO:0016874">
    <property type="term" value="F:ligase activity"/>
    <property type="evidence" value="ECO:0007669"/>
    <property type="project" value="UniProtKB-KW"/>
</dbReference>
<dbReference type="GO" id="GO:0016567">
    <property type="term" value="P:protein ubiquitination"/>
    <property type="evidence" value="ECO:0007669"/>
    <property type="project" value="TreeGrafter"/>
</dbReference>
<evidence type="ECO:0000256" key="1">
    <source>
        <dbReference type="ARBA" id="ARBA00000885"/>
    </source>
</evidence>
<sequence>MRQEKRIVAKATAKAAMKAIAVTPVATVASAVATMYHPLAALAEVTKRNQTQAKYHMTQAGRAFLGTLASPFLVFLTPIIKYHETTNLIINTNYSCSAVVNRNNPSEIFSTGYEIFTALDAQFLKQLLLKVKFEGEASAFQKGPANEFFFLFAATLQNEPFDLFDYDNNRSIFKIKPGIKSDERIKRFKTLGKILGFYAYKKIPIGMAFPNSFYKILLNKSLSKKDYSKDDPIAYNNMMKLKSCSNEELDDMFIYYPPPDDEKMQSLFQMYGYAKEEIDAVAAEFQRFVKPSMFKSPIKLKVSIIDLFYS</sequence>
<proteinExistence type="predicted"/>
<comment type="catalytic activity">
    <reaction evidence="1">
        <text>S-ubiquitinyl-[E2 ubiquitin-conjugating enzyme]-L-cysteine + [acceptor protein]-L-lysine = [E2 ubiquitin-conjugating enzyme]-L-cysteine + N(6)-ubiquitinyl-[acceptor protein]-L-lysine.</text>
        <dbReference type="EC" id="2.3.2.26"/>
    </reaction>
</comment>
<dbReference type="EC" id="2.3.2.26" evidence="3"/>
<evidence type="ECO:0000256" key="2">
    <source>
        <dbReference type="ARBA" id="ARBA00004906"/>
    </source>
</evidence>
<dbReference type="PANTHER" id="PTHR11254">
    <property type="entry name" value="HECT DOMAIN UBIQUITIN-PROTEIN LIGASE"/>
    <property type="match status" value="1"/>
</dbReference>
<comment type="pathway">
    <text evidence="2">Protein modification; protein ubiquitination.</text>
</comment>
<dbReference type="PROSITE" id="PS50237">
    <property type="entry name" value="HECT"/>
    <property type="match status" value="1"/>
</dbReference>
<dbReference type="HOGENOM" id="CLU_897584_0_0_1"/>
<dbReference type="InterPro" id="IPR000569">
    <property type="entry name" value="HECT_dom"/>
</dbReference>
<organism evidence="8 9">
    <name type="scientific">Rozella allomycis (strain CSF55)</name>
    <dbReference type="NCBI Taxonomy" id="988480"/>
    <lineage>
        <taxon>Eukaryota</taxon>
        <taxon>Fungi</taxon>
        <taxon>Fungi incertae sedis</taxon>
        <taxon>Cryptomycota</taxon>
        <taxon>Cryptomycota incertae sedis</taxon>
        <taxon>Rozella</taxon>
    </lineage>
</organism>
<evidence type="ECO:0000313" key="8">
    <source>
        <dbReference type="EMBL" id="EPZ37008.1"/>
    </source>
</evidence>
<dbReference type="Proteomes" id="UP000030755">
    <property type="component" value="Unassembled WGS sequence"/>
</dbReference>
<keyword evidence="8" id="KW-0436">Ligase</keyword>
<dbReference type="AlphaFoldDB" id="A0A075B340"/>
<evidence type="ECO:0000256" key="3">
    <source>
        <dbReference type="ARBA" id="ARBA00012485"/>
    </source>
</evidence>
<keyword evidence="5 6" id="KW-0833">Ubl conjugation pathway</keyword>